<dbReference type="Gene3D" id="2.60.120.560">
    <property type="entry name" value="Exo-inulinase, domain 1"/>
    <property type="match status" value="1"/>
</dbReference>
<evidence type="ECO:0000256" key="4">
    <source>
        <dbReference type="RuleBase" id="RU362110"/>
    </source>
</evidence>
<gene>
    <name evidence="7" type="ORF">HERI1096_LOCUS29053</name>
</gene>
<organism evidence="7">
    <name type="scientific">Haptolina ericina</name>
    <dbReference type="NCBI Taxonomy" id="156174"/>
    <lineage>
        <taxon>Eukaryota</taxon>
        <taxon>Haptista</taxon>
        <taxon>Haptophyta</taxon>
        <taxon>Prymnesiophyceae</taxon>
        <taxon>Prymnesiales</taxon>
        <taxon>Prymnesiaceae</taxon>
        <taxon>Haptolina</taxon>
    </lineage>
</organism>
<dbReference type="GO" id="GO:0004575">
    <property type="term" value="F:sucrose alpha-glucosidase activity"/>
    <property type="evidence" value="ECO:0007669"/>
    <property type="project" value="TreeGrafter"/>
</dbReference>
<protein>
    <recommendedName>
        <fullName evidence="8">Glycosyl hydrolase family 32 C-terminal domain-containing protein</fullName>
    </recommendedName>
</protein>
<dbReference type="Pfam" id="PF08244">
    <property type="entry name" value="Glyco_hydro_32C"/>
    <property type="match status" value="1"/>
</dbReference>
<dbReference type="PANTHER" id="PTHR42800">
    <property type="entry name" value="EXOINULINASE INUD (AFU_ORTHOLOGUE AFUA_5G00480)"/>
    <property type="match status" value="1"/>
</dbReference>
<evidence type="ECO:0000259" key="6">
    <source>
        <dbReference type="Pfam" id="PF08244"/>
    </source>
</evidence>
<dbReference type="InterPro" id="IPR013148">
    <property type="entry name" value="Glyco_hydro_32_N"/>
</dbReference>
<dbReference type="GO" id="GO:0005987">
    <property type="term" value="P:sucrose catabolic process"/>
    <property type="evidence" value="ECO:0007669"/>
    <property type="project" value="TreeGrafter"/>
</dbReference>
<dbReference type="SUPFAM" id="SSF49899">
    <property type="entry name" value="Concanavalin A-like lectins/glucanases"/>
    <property type="match status" value="1"/>
</dbReference>
<dbReference type="GO" id="GO:0005737">
    <property type="term" value="C:cytoplasm"/>
    <property type="evidence" value="ECO:0007669"/>
    <property type="project" value="TreeGrafter"/>
</dbReference>
<evidence type="ECO:0000256" key="1">
    <source>
        <dbReference type="ARBA" id="ARBA00009902"/>
    </source>
</evidence>
<evidence type="ECO:0000256" key="2">
    <source>
        <dbReference type="ARBA" id="ARBA00022801"/>
    </source>
</evidence>
<dbReference type="InterPro" id="IPR001362">
    <property type="entry name" value="Glyco_hydro_32"/>
</dbReference>
<dbReference type="InterPro" id="IPR013189">
    <property type="entry name" value="Glyco_hydro_32_C"/>
</dbReference>
<dbReference type="SMART" id="SM00640">
    <property type="entry name" value="Glyco_32"/>
    <property type="match status" value="1"/>
</dbReference>
<dbReference type="PANTHER" id="PTHR42800:SF1">
    <property type="entry name" value="EXOINULINASE INUD (AFU_ORTHOLOGUE AFUA_5G00480)"/>
    <property type="match status" value="1"/>
</dbReference>
<reference evidence="7" key="1">
    <citation type="submission" date="2021-01" db="EMBL/GenBank/DDBJ databases">
        <authorList>
            <person name="Corre E."/>
            <person name="Pelletier E."/>
            <person name="Niang G."/>
            <person name="Scheremetjew M."/>
            <person name="Finn R."/>
            <person name="Kale V."/>
            <person name="Holt S."/>
            <person name="Cochrane G."/>
            <person name="Meng A."/>
            <person name="Brown T."/>
            <person name="Cohen L."/>
        </authorList>
    </citation>
    <scope>NUCLEOTIDE SEQUENCE</scope>
    <source>
        <strain evidence="7">CCMP281</strain>
    </source>
</reference>
<dbReference type="InterPro" id="IPR023296">
    <property type="entry name" value="Glyco_hydro_beta-prop_sf"/>
</dbReference>
<dbReference type="SUPFAM" id="SSF75005">
    <property type="entry name" value="Arabinanase/levansucrase/invertase"/>
    <property type="match status" value="1"/>
</dbReference>
<evidence type="ECO:0008006" key="8">
    <source>
        <dbReference type="Google" id="ProtNLM"/>
    </source>
</evidence>
<proteinExistence type="inferred from homology"/>
<name>A0A7S3BDE1_9EUKA</name>
<accession>A0A7S3BDE1</accession>
<dbReference type="AlphaFoldDB" id="A0A7S3BDE1"/>
<keyword evidence="3 4" id="KW-0326">Glycosidase</keyword>
<dbReference type="EMBL" id="HBHX01052620">
    <property type="protein sequence ID" value="CAE0132158.1"/>
    <property type="molecule type" value="Transcribed_RNA"/>
</dbReference>
<keyword evidence="2 4" id="KW-0378">Hydrolase</keyword>
<dbReference type="Pfam" id="PF00251">
    <property type="entry name" value="Glyco_hydro_32N"/>
    <property type="match status" value="1"/>
</dbReference>
<comment type="similarity">
    <text evidence="1 4">Belongs to the glycosyl hydrolase 32 family.</text>
</comment>
<dbReference type="Gene3D" id="2.115.10.20">
    <property type="entry name" value="Glycosyl hydrolase domain, family 43"/>
    <property type="match status" value="1"/>
</dbReference>
<feature type="domain" description="Glycosyl hydrolase family 32 N-terminal" evidence="5">
    <location>
        <begin position="48"/>
        <end position="109"/>
    </location>
</feature>
<evidence type="ECO:0000313" key="7">
    <source>
        <dbReference type="EMBL" id="CAE0132158.1"/>
    </source>
</evidence>
<feature type="domain" description="Glycosyl hydrolase family 32 C-terminal" evidence="6">
    <location>
        <begin position="145"/>
        <end position="272"/>
    </location>
</feature>
<sequence length="307" mass="33940">MGALAHRSLSAPSMGAISVRLPYLATYRCVVRSLVMLAMERSAGPVSSEVQWLDYGRDNYAGVTFSGIPARDGRALYLGWMSNWQYARRVPTTGWRSAMTLPRSIHIIQQMSGGYRVASRPVEELQKLRMRPTLNLGSGGTGPHSLRSLPNAQRFEIVLSFRWSPKSRGGLLLNNSMGETYRVGFENGFLFSDRTRSGLHLARCDRGIDAEVDCFGSHVSREAYTATEVVELHLFVDETSMEMFVDGGVRILTELIHPTSPFTQAALFGENALVGGTAYSLAKAWRRPALQNACQALPHPLIDTDVE</sequence>
<evidence type="ECO:0000256" key="3">
    <source>
        <dbReference type="ARBA" id="ARBA00023295"/>
    </source>
</evidence>
<dbReference type="InterPro" id="IPR013320">
    <property type="entry name" value="ConA-like_dom_sf"/>
</dbReference>
<evidence type="ECO:0000259" key="5">
    <source>
        <dbReference type="Pfam" id="PF00251"/>
    </source>
</evidence>